<dbReference type="EMBL" id="BSER01000009">
    <property type="protein sequence ID" value="GLJ95967.1"/>
    <property type="molecule type" value="Genomic_DNA"/>
</dbReference>
<gene>
    <name evidence="1" type="ORF">GCM10017591_20300</name>
</gene>
<dbReference type="AlphaFoldDB" id="A0A9W6HN95"/>
<dbReference type="Proteomes" id="UP001142291">
    <property type="component" value="Unassembled WGS sequence"/>
</dbReference>
<proteinExistence type="predicted"/>
<keyword evidence="2" id="KW-1185">Reference proteome</keyword>
<reference evidence="1" key="1">
    <citation type="journal article" date="2014" name="Int. J. Syst. Evol. Microbiol.">
        <title>Complete genome sequence of Corynebacterium casei LMG S-19264T (=DSM 44701T), isolated from a smear-ripened cheese.</title>
        <authorList>
            <consortium name="US DOE Joint Genome Institute (JGI-PGF)"/>
            <person name="Walter F."/>
            <person name="Albersmeier A."/>
            <person name="Kalinowski J."/>
            <person name="Ruckert C."/>
        </authorList>
    </citation>
    <scope>NUCLEOTIDE SEQUENCE</scope>
    <source>
        <strain evidence="1">VKM Ac-1940</strain>
    </source>
</reference>
<reference evidence="1" key="2">
    <citation type="submission" date="2023-01" db="EMBL/GenBank/DDBJ databases">
        <authorList>
            <person name="Sun Q."/>
            <person name="Evtushenko L."/>
        </authorList>
    </citation>
    <scope>NUCLEOTIDE SEQUENCE</scope>
    <source>
        <strain evidence="1">VKM Ac-1940</strain>
    </source>
</reference>
<protein>
    <submittedName>
        <fullName evidence="1">Uncharacterized protein</fullName>
    </submittedName>
</protein>
<name>A0A9W6HN95_9MICO</name>
<evidence type="ECO:0000313" key="2">
    <source>
        <dbReference type="Proteomes" id="UP001142291"/>
    </source>
</evidence>
<evidence type="ECO:0000313" key="1">
    <source>
        <dbReference type="EMBL" id="GLJ95967.1"/>
    </source>
</evidence>
<comment type="caution">
    <text evidence="1">The sequence shown here is derived from an EMBL/GenBank/DDBJ whole genome shotgun (WGS) entry which is preliminary data.</text>
</comment>
<organism evidence="1 2">
    <name type="scientific">Microbacterium dextranolyticum</name>
    <dbReference type="NCBI Taxonomy" id="36806"/>
    <lineage>
        <taxon>Bacteria</taxon>
        <taxon>Bacillati</taxon>
        <taxon>Actinomycetota</taxon>
        <taxon>Actinomycetes</taxon>
        <taxon>Micrococcales</taxon>
        <taxon>Microbacteriaceae</taxon>
        <taxon>Microbacterium</taxon>
    </lineage>
</organism>
<sequence length="56" mass="6215">MNEETTAALWWAEAIVRDEWKEAQAEHRAWRQSVGAPAPAACIAEGLAADWFCEVA</sequence>
<accession>A0A9W6HN95</accession>
<dbReference type="RefSeq" id="WP_204963586.1">
    <property type="nucleotide sequence ID" value="NZ_BAAAUR010000001.1"/>
</dbReference>